<proteinExistence type="predicted"/>
<dbReference type="Pfam" id="PF00085">
    <property type="entry name" value="Thioredoxin"/>
    <property type="match status" value="1"/>
</dbReference>
<gene>
    <name evidence="2" type="ORF">UFOPK4347_00788</name>
</gene>
<dbReference type="InterPro" id="IPR013766">
    <property type="entry name" value="Thioredoxin_domain"/>
</dbReference>
<dbReference type="AlphaFoldDB" id="A0A6J7UFR8"/>
<sequence length="153" mass="16246">MKFVAVVVVVAVAAVLARFLQSRKPQAPTQPKMEVPAQVDRRDFAQPEVEWLVAVFSSATCSTCIDVVAKAQALATAQVAVVNVEYPEHKDLHDRYGIDAVPTVVVADVDGVVRGSFIGPVSATDLWAGVAEMRQPGSRVVSDCATSPVVEGD</sequence>
<feature type="domain" description="Thioredoxin" evidence="1">
    <location>
        <begin position="52"/>
        <end position="130"/>
    </location>
</feature>
<evidence type="ECO:0000259" key="1">
    <source>
        <dbReference type="Pfam" id="PF00085"/>
    </source>
</evidence>
<dbReference type="EMBL" id="CAFBQU010000016">
    <property type="protein sequence ID" value="CAB5064701.1"/>
    <property type="molecule type" value="Genomic_DNA"/>
</dbReference>
<dbReference type="SUPFAM" id="SSF52833">
    <property type="entry name" value="Thioredoxin-like"/>
    <property type="match status" value="1"/>
</dbReference>
<reference evidence="2" key="1">
    <citation type="submission" date="2020-05" db="EMBL/GenBank/DDBJ databases">
        <authorList>
            <person name="Chiriac C."/>
            <person name="Salcher M."/>
            <person name="Ghai R."/>
            <person name="Kavagutti S V."/>
        </authorList>
    </citation>
    <scope>NUCLEOTIDE SEQUENCE</scope>
</reference>
<accession>A0A6J7UFR8</accession>
<dbReference type="Gene3D" id="3.40.30.10">
    <property type="entry name" value="Glutaredoxin"/>
    <property type="match status" value="1"/>
</dbReference>
<evidence type="ECO:0000313" key="2">
    <source>
        <dbReference type="EMBL" id="CAB5064701.1"/>
    </source>
</evidence>
<protein>
    <submittedName>
        <fullName evidence="2">Unannotated protein</fullName>
    </submittedName>
</protein>
<name>A0A6J7UFR8_9ZZZZ</name>
<dbReference type="InterPro" id="IPR036249">
    <property type="entry name" value="Thioredoxin-like_sf"/>
</dbReference>
<organism evidence="2">
    <name type="scientific">freshwater metagenome</name>
    <dbReference type="NCBI Taxonomy" id="449393"/>
    <lineage>
        <taxon>unclassified sequences</taxon>
        <taxon>metagenomes</taxon>
        <taxon>ecological metagenomes</taxon>
    </lineage>
</organism>